<reference evidence="1 2" key="1">
    <citation type="submission" date="2019-10" db="EMBL/GenBank/DDBJ databases">
        <title>Whole genome shotgun sequence of Acrocarpospora pleiomorpha NBRC 16267.</title>
        <authorList>
            <person name="Ichikawa N."/>
            <person name="Kimura A."/>
            <person name="Kitahashi Y."/>
            <person name="Komaki H."/>
            <person name="Oguchi A."/>
        </authorList>
    </citation>
    <scope>NUCLEOTIDE SEQUENCE [LARGE SCALE GENOMIC DNA]</scope>
    <source>
        <strain evidence="1 2">NBRC 16267</strain>
    </source>
</reference>
<dbReference type="AlphaFoldDB" id="A0A5M3XJD4"/>
<gene>
    <name evidence="1" type="ORF">Aple_026770</name>
</gene>
<organism evidence="1 2">
    <name type="scientific">Acrocarpospora pleiomorpha</name>
    <dbReference type="NCBI Taxonomy" id="90975"/>
    <lineage>
        <taxon>Bacteria</taxon>
        <taxon>Bacillati</taxon>
        <taxon>Actinomycetota</taxon>
        <taxon>Actinomycetes</taxon>
        <taxon>Streptosporangiales</taxon>
        <taxon>Streptosporangiaceae</taxon>
        <taxon>Acrocarpospora</taxon>
    </lineage>
</organism>
<evidence type="ECO:0000313" key="1">
    <source>
        <dbReference type="EMBL" id="GES19781.1"/>
    </source>
</evidence>
<accession>A0A5M3XJD4</accession>
<sequence>MESIAPGHHLYLGPDGAWRSCDEHERFARLSGPAALLERMRDQAYQGGNDQELEPLAAVLRERGVLAMVPEVAERELRVCVSGDGPVALHVARLLEGVVTVLVDGDPDAADVLVACAGWLPDERWQRIDAVGRVWHRCHVEGTRLVLGPMTVPGRTASYRDLRGRRLAAAPLPDELAGLWSYLDAGATDAGATDAGATGVGAMGVGAAGAVSLPPVPWPNVGAVALAAGLLVNDVLTWRATGLPASGSYQLVVDPATGGLDRHPVLPLPVA</sequence>
<name>A0A5M3XJD4_9ACTN</name>
<dbReference type="EMBL" id="BLAF01000013">
    <property type="protein sequence ID" value="GES19781.1"/>
    <property type="molecule type" value="Genomic_DNA"/>
</dbReference>
<dbReference type="Gene3D" id="3.40.50.720">
    <property type="entry name" value="NAD(P)-binding Rossmann-like Domain"/>
    <property type="match status" value="1"/>
</dbReference>
<evidence type="ECO:0000313" key="2">
    <source>
        <dbReference type="Proteomes" id="UP000377595"/>
    </source>
</evidence>
<dbReference type="OrthoDB" id="3683366at2"/>
<keyword evidence="2" id="KW-1185">Reference proteome</keyword>
<dbReference type="Proteomes" id="UP000377595">
    <property type="component" value="Unassembled WGS sequence"/>
</dbReference>
<proteinExistence type="predicted"/>
<dbReference type="RefSeq" id="WP_155344837.1">
    <property type="nucleotide sequence ID" value="NZ_BAAAHM010000023.1"/>
</dbReference>
<comment type="caution">
    <text evidence="1">The sequence shown here is derived from an EMBL/GenBank/DDBJ whole genome shotgun (WGS) entry which is preliminary data.</text>
</comment>
<protein>
    <submittedName>
        <fullName evidence="1">Uncharacterized protein</fullName>
    </submittedName>
</protein>